<evidence type="ECO:0000313" key="3">
    <source>
        <dbReference type="Proteomes" id="UP001195483"/>
    </source>
</evidence>
<feature type="compositionally biased region" description="Basic and acidic residues" evidence="1">
    <location>
        <begin position="110"/>
        <end position="121"/>
    </location>
</feature>
<dbReference type="AlphaFoldDB" id="A0AAE0VPX0"/>
<accession>A0AAE0VPX0</accession>
<sequence length="135" mass="15454">MSLSTVVEQFDKAPERASTTSVVDKITFPSPVDEDPGVSLTTSAVDDILNKSISNKFDNSKFAVSKAKKRKTLVQPECSQRTSGFTKQKQMKRKRMKQRKGKEKKRKNIARKEKRTDEKFSKNTKRSFKNKIVPK</sequence>
<comment type="caution">
    <text evidence="2">The sequence shown here is derived from an EMBL/GenBank/DDBJ whole genome shotgun (WGS) entry which is preliminary data.</text>
</comment>
<organism evidence="2 3">
    <name type="scientific">Potamilus streckersoni</name>
    <dbReference type="NCBI Taxonomy" id="2493646"/>
    <lineage>
        <taxon>Eukaryota</taxon>
        <taxon>Metazoa</taxon>
        <taxon>Spiralia</taxon>
        <taxon>Lophotrochozoa</taxon>
        <taxon>Mollusca</taxon>
        <taxon>Bivalvia</taxon>
        <taxon>Autobranchia</taxon>
        <taxon>Heteroconchia</taxon>
        <taxon>Palaeoheterodonta</taxon>
        <taxon>Unionida</taxon>
        <taxon>Unionoidea</taxon>
        <taxon>Unionidae</taxon>
        <taxon>Ambleminae</taxon>
        <taxon>Lampsilini</taxon>
        <taxon>Potamilus</taxon>
    </lineage>
</organism>
<dbReference type="Proteomes" id="UP001195483">
    <property type="component" value="Unassembled WGS sequence"/>
</dbReference>
<proteinExistence type="predicted"/>
<gene>
    <name evidence="2" type="ORF">CHS0354_014049</name>
</gene>
<reference evidence="2" key="1">
    <citation type="journal article" date="2021" name="Genome Biol. Evol.">
        <title>A High-Quality Reference Genome for a Parasitic Bivalve with Doubly Uniparental Inheritance (Bivalvia: Unionida).</title>
        <authorList>
            <person name="Smith C.H."/>
        </authorList>
    </citation>
    <scope>NUCLEOTIDE SEQUENCE</scope>
    <source>
        <strain evidence="2">CHS0354</strain>
    </source>
</reference>
<feature type="compositionally biased region" description="Basic residues" evidence="1">
    <location>
        <begin position="122"/>
        <end position="135"/>
    </location>
</feature>
<keyword evidence="3" id="KW-1185">Reference proteome</keyword>
<evidence type="ECO:0000313" key="2">
    <source>
        <dbReference type="EMBL" id="KAK3586228.1"/>
    </source>
</evidence>
<name>A0AAE0VPX0_9BIVA</name>
<feature type="compositionally biased region" description="Basic residues" evidence="1">
    <location>
        <begin position="89"/>
        <end position="109"/>
    </location>
</feature>
<evidence type="ECO:0000256" key="1">
    <source>
        <dbReference type="SAM" id="MobiDB-lite"/>
    </source>
</evidence>
<feature type="region of interest" description="Disordered" evidence="1">
    <location>
        <begin position="72"/>
        <end position="135"/>
    </location>
</feature>
<reference evidence="2" key="3">
    <citation type="submission" date="2023-05" db="EMBL/GenBank/DDBJ databases">
        <authorList>
            <person name="Smith C.H."/>
        </authorList>
    </citation>
    <scope>NUCLEOTIDE SEQUENCE</scope>
    <source>
        <strain evidence="2">CHS0354</strain>
        <tissue evidence="2">Mantle</tissue>
    </source>
</reference>
<feature type="compositionally biased region" description="Polar residues" evidence="1">
    <location>
        <begin position="77"/>
        <end position="86"/>
    </location>
</feature>
<reference evidence="2" key="2">
    <citation type="journal article" date="2021" name="Genome Biol. Evol.">
        <title>Developing a high-quality reference genome for a parasitic bivalve with doubly uniparental inheritance (Bivalvia: Unionida).</title>
        <authorList>
            <person name="Smith C.H."/>
        </authorList>
    </citation>
    <scope>NUCLEOTIDE SEQUENCE</scope>
    <source>
        <strain evidence="2">CHS0354</strain>
        <tissue evidence="2">Mantle</tissue>
    </source>
</reference>
<dbReference type="EMBL" id="JAEAOA010000861">
    <property type="protein sequence ID" value="KAK3586228.1"/>
    <property type="molecule type" value="Genomic_DNA"/>
</dbReference>
<protein>
    <submittedName>
        <fullName evidence="2">Uncharacterized protein</fullName>
    </submittedName>
</protein>